<evidence type="ECO:0000313" key="3">
    <source>
        <dbReference type="Proteomes" id="UP001627154"/>
    </source>
</evidence>
<feature type="region of interest" description="Disordered" evidence="1">
    <location>
        <begin position="17"/>
        <end position="90"/>
    </location>
</feature>
<keyword evidence="3" id="KW-1185">Reference proteome</keyword>
<organism evidence="2 3">
    <name type="scientific">Trichogramma kaykai</name>
    <dbReference type="NCBI Taxonomy" id="54128"/>
    <lineage>
        <taxon>Eukaryota</taxon>
        <taxon>Metazoa</taxon>
        <taxon>Ecdysozoa</taxon>
        <taxon>Arthropoda</taxon>
        <taxon>Hexapoda</taxon>
        <taxon>Insecta</taxon>
        <taxon>Pterygota</taxon>
        <taxon>Neoptera</taxon>
        <taxon>Endopterygota</taxon>
        <taxon>Hymenoptera</taxon>
        <taxon>Apocrita</taxon>
        <taxon>Proctotrupomorpha</taxon>
        <taxon>Chalcidoidea</taxon>
        <taxon>Trichogrammatidae</taxon>
        <taxon>Trichogramma</taxon>
    </lineage>
</organism>
<dbReference type="EMBL" id="JBJJXI010000021">
    <property type="protein sequence ID" value="KAL3405110.1"/>
    <property type="molecule type" value="Genomic_DNA"/>
</dbReference>
<protein>
    <submittedName>
        <fullName evidence="2">Uncharacterized protein</fullName>
    </submittedName>
</protein>
<dbReference type="AlphaFoldDB" id="A0ABD2XIZ5"/>
<evidence type="ECO:0000313" key="2">
    <source>
        <dbReference type="EMBL" id="KAL3405110.1"/>
    </source>
</evidence>
<reference evidence="2 3" key="1">
    <citation type="journal article" date="2024" name="bioRxiv">
        <title>A reference genome for Trichogramma kaykai: A tiny desert-dwelling parasitoid wasp with competing sex-ratio distorters.</title>
        <authorList>
            <person name="Culotta J."/>
            <person name="Lindsey A.R."/>
        </authorList>
    </citation>
    <scope>NUCLEOTIDE SEQUENCE [LARGE SCALE GENOMIC DNA]</scope>
    <source>
        <strain evidence="2 3">KSX58</strain>
    </source>
</reference>
<accession>A0ABD2XIZ5</accession>
<gene>
    <name evidence="2" type="ORF">TKK_002164</name>
</gene>
<name>A0ABD2XIZ5_9HYME</name>
<dbReference type="Proteomes" id="UP001627154">
    <property type="component" value="Unassembled WGS sequence"/>
</dbReference>
<comment type="caution">
    <text evidence="2">The sequence shown here is derived from an EMBL/GenBank/DDBJ whole genome shotgun (WGS) entry which is preliminary data.</text>
</comment>
<evidence type="ECO:0000256" key="1">
    <source>
        <dbReference type="SAM" id="MobiDB-lite"/>
    </source>
</evidence>
<proteinExistence type="predicted"/>
<sequence length="90" mass="9669">MRSLSLEQDHPSRIQNIYLGSDFHSVSPGAGRASAEARREPQQSGTVQGDHGGAQAHLLLPVLGDAGLQHDEPRLSQPRHHFRGAGRTGT</sequence>